<dbReference type="AlphaFoldDB" id="A0A0F9S870"/>
<keyword evidence="1" id="KW-0472">Membrane</keyword>
<proteinExistence type="predicted"/>
<keyword evidence="1" id="KW-0812">Transmembrane</keyword>
<accession>A0A0F9S870</accession>
<evidence type="ECO:0000256" key="1">
    <source>
        <dbReference type="SAM" id="Phobius"/>
    </source>
</evidence>
<feature type="transmembrane region" description="Helical" evidence="1">
    <location>
        <begin position="12"/>
        <end position="39"/>
    </location>
</feature>
<keyword evidence="1" id="KW-1133">Transmembrane helix</keyword>
<comment type="caution">
    <text evidence="2">The sequence shown here is derived from an EMBL/GenBank/DDBJ whole genome shotgun (WGS) entry which is preliminary data.</text>
</comment>
<feature type="transmembrane region" description="Helical" evidence="1">
    <location>
        <begin position="132"/>
        <end position="154"/>
    </location>
</feature>
<dbReference type="EMBL" id="LAZR01000534">
    <property type="protein sequence ID" value="KKN65105.1"/>
    <property type="molecule type" value="Genomic_DNA"/>
</dbReference>
<sequence length="158" mass="16525">MKIGNKKAQLDIAGGIGIVMLFMLFIVGMILYVVVAGVIEGQTNTVARFETGLALNSTNNVVLANVPVNSISNVVNVSTGDIVLTNPANYTFTSSNGTVVPGAALSNGAQPYNFTYTSEPAGFVSNATQRTLVLILPILFLVLLIMMVLGLGAFKKTG</sequence>
<organism evidence="2">
    <name type="scientific">marine sediment metagenome</name>
    <dbReference type="NCBI Taxonomy" id="412755"/>
    <lineage>
        <taxon>unclassified sequences</taxon>
        <taxon>metagenomes</taxon>
        <taxon>ecological metagenomes</taxon>
    </lineage>
</organism>
<gene>
    <name evidence="2" type="ORF">LCGC14_0484930</name>
</gene>
<name>A0A0F9S870_9ZZZZ</name>
<reference evidence="2" key="1">
    <citation type="journal article" date="2015" name="Nature">
        <title>Complex archaea that bridge the gap between prokaryotes and eukaryotes.</title>
        <authorList>
            <person name="Spang A."/>
            <person name="Saw J.H."/>
            <person name="Jorgensen S.L."/>
            <person name="Zaremba-Niedzwiedzka K."/>
            <person name="Martijn J."/>
            <person name="Lind A.E."/>
            <person name="van Eijk R."/>
            <person name="Schleper C."/>
            <person name="Guy L."/>
            <person name="Ettema T.J."/>
        </authorList>
    </citation>
    <scope>NUCLEOTIDE SEQUENCE</scope>
</reference>
<evidence type="ECO:0000313" key="2">
    <source>
        <dbReference type="EMBL" id="KKN65105.1"/>
    </source>
</evidence>
<protein>
    <submittedName>
        <fullName evidence="2">Uncharacterized protein</fullName>
    </submittedName>
</protein>